<dbReference type="PROSITE" id="PS50931">
    <property type="entry name" value="HTH_LYSR"/>
    <property type="match status" value="1"/>
</dbReference>
<dbReference type="GO" id="GO:0003700">
    <property type="term" value="F:DNA-binding transcription factor activity"/>
    <property type="evidence" value="ECO:0007669"/>
    <property type="project" value="InterPro"/>
</dbReference>
<name>A0A7G9GQ25_9FIRM</name>
<dbReference type="InterPro" id="IPR000847">
    <property type="entry name" value="LysR_HTH_N"/>
</dbReference>
<dbReference type="FunFam" id="1.10.10.10:FF:000001">
    <property type="entry name" value="LysR family transcriptional regulator"/>
    <property type="match status" value="1"/>
</dbReference>
<dbReference type="Pfam" id="PF00126">
    <property type="entry name" value="HTH_1"/>
    <property type="match status" value="1"/>
</dbReference>
<dbReference type="AlphaFoldDB" id="A0A7G9GQ25"/>
<dbReference type="PANTHER" id="PTHR30126:SF40">
    <property type="entry name" value="HTH-TYPE TRANSCRIPTIONAL REGULATOR GLTR"/>
    <property type="match status" value="1"/>
</dbReference>
<keyword evidence="2" id="KW-0805">Transcription regulation</keyword>
<keyword evidence="3" id="KW-0238">DNA-binding</keyword>
<evidence type="ECO:0000256" key="1">
    <source>
        <dbReference type="ARBA" id="ARBA00009437"/>
    </source>
</evidence>
<dbReference type="RefSeq" id="WP_117454054.1">
    <property type="nucleotide sequence ID" value="NZ_CP060636.1"/>
</dbReference>
<gene>
    <name evidence="6" type="ORF">H9Q80_02845</name>
</gene>
<dbReference type="GO" id="GO:0000976">
    <property type="term" value="F:transcription cis-regulatory region binding"/>
    <property type="evidence" value="ECO:0007669"/>
    <property type="project" value="TreeGrafter"/>
</dbReference>
<evidence type="ECO:0000256" key="4">
    <source>
        <dbReference type="ARBA" id="ARBA00023163"/>
    </source>
</evidence>
<protein>
    <submittedName>
        <fullName evidence="6">LysR family transcriptional regulator</fullName>
    </submittedName>
</protein>
<evidence type="ECO:0000313" key="7">
    <source>
        <dbReference type="Proteomes" id="UP000515856"/>
    </source>
</evidence>
<dbReference type="InterPro" id="IPR036388">
    <property type="entry name" value="WH-like_DNA-bd_sf"/>
</dbReference>
<dbReference type="SUPFAM" id="SSF53850">
    <property type="entry name" value="Periplasmic binding protein-like II"/>
    <property type="match status" value="1"/>
</dbReference>
<dbReference type="Gene3D" id="3.40.190.290">
    <property type="match status" value="1"/>
</dbReference>
<evidence type="ECO:0000256" key="3">
    <source>
        <dbReference type="ARBA" id="ARBA00023125"/>
    </source>
</evidence>
<dbReference type="PANTHER" id="PTHR30126">
    <property type="entry name" value="HTH-TYPE TRANSCRIPTIONAL REGULATOR"/>
    <property type="match status" value="1"/>
</dbReference>
<dbReference type="EMBL" id="CP060636">
    <property type="protein sequence ID" value="QNM12907.1"/>
    <property type="molecule type" value="Genomic_DNA"/>
</dbReference>
<dbReference type="KEGG" id="ehn:H9Q80_02845"/>
<sequence length="290" mass="34048">MNFRHLEIMCMVAKCHSIKEAAGKLNVSQPYLSTMIKSLEKELGYTLINRNYQGIEFSDEGKAFLVSSKKILTELDHIYHLNQTSCKDINLASYYSPLIMRVFLQFTQQGKRYNDRIREMGNEEVFQSLNQQNDHLGIVFLLGKSEERIQKYAAKYQCEYQILKEHMPVYVLMSKQHEAAHKTSMKLSDIKKYPFVCYDDTSTNKLMELLRLHQHPDMLKVSDRGSFHDALQSGKYLSITAGNLIIKDDDMCYLPLKEEDVWISGYWLKRKGYVLQEREEALIRYMKMHI</sequence>
<comment type="similarity">
    <text evidence="1">Belongs to the LysR transcriptional regulatory family.</text>
</comment>
<organism evidence="6 7">
    <name type="scientific">[Eubacterium] hominis</name>
    <dbReference type="NCBI Taxonomy" id="2764325"/>
    <lineage>
        <taxon>Bacteria</taxon>
        <taxon>Bacillati</taxon>
        <taxon>Bacillota</taxon>
        <taxon>Erysipelotrichia</taxon>
        <taxon>Erysipelotrichales</taxon>
        <taxon>Erysipelotrichaceae</taxon>
        <taxon>Amedibacillus</taxon>
    </lineage>
</organism>
<dbReference type="CDD" id="cd05466">
    <property type="entry name" value="PBP2_LTTR_substrate"/>
    <property type="match status" value="1"/>
</dbReference>
<evidence type="ECO:0000313" key="6">
    <source>
        <dbReference type="EMBL" id="QNM12907.1"/>
    </source>
</evidence>
<reference evidence="6 7" key="1">
    <citation type="submission" date="2020-08" db="EMBL/GenBank/DDBJ databases">
        <authorList>
            <person name="Liu C."/>
            <person name="Sun Q."/>
        </authorList>
    </citation>
    <scope>NUCLEOTIDE SEQUENCE [LARGE SCALE GENOMIC DNA]</scope>
    <source>
        <strain evidence="6 7">NSJ-61</strain>
    </source>
</reference>
<keyword evidence="7" id="KW-1185">Reference proteome</keyword>
<keyword evidence="4" id="KW-0804">Transcription</keyword>
<feature type="domain" description="HTH lysR-type" evidence="5">
    <location>
        <begin position="1"/>
        <end position="58"/>
    </location>
</feature>
<dbReference type="SUPFAM" id="SSF46785">
    <property type="entry name" value="Winged helix' DNA-binding domain"/>
    <property type="match status" value="1"/>
</dbReference>
<dbReference type="Gene3D" id="1.10.10.10">
    <property type="entry name" value="Winged helix-like DNA-binding domain superfamily/Winged helix DNA-binding domain"/>
    <property type="match status" value="1"/>
</dbReference>
<dbReference type="PRINTS" id="PR00039">
    <property type="entry name" value="HTHLYSR"/>
</dbReference>
<dbReference type="Proteomes" id="UP000515856">
    <property type="component" value="Chromosome"/>
</dbReference>
<proteinExistence type="inferred from homology"/>
<evidence type="ECO:0000256" key="2">
    <source>
        <dbReference type="ARBA" id="ARBA00023015"/>
    </source>
</evidence>
<dbReference type="InterPro" id="IPR036390">
    <property type="entry name" value="WH_DNA-bd_sf"/>
</dbReference>
<evidence type="ECO:0000259" key="5">
    <source>
        <dbReference type="PROSITE" id="PS50931"/>
    </source>
</evidence>
<accession>A0A7G9GQ25</accession>